<sequence>MGVGLDVQAGVNKLLLQQGDSRGEFLCMGMGFDLQDEVVNNLLLGQCGNIGEFSDSSGSIGFLVMGIGFNPQTGENHLLLRQGSRGGGGFSGISIGFDPRLCKRGSAPAIARVRPLRIGGGHGLGASTAPPPHTLVQSRDHHVGPVIASILSPVYFILIHAEDGSARVLGSDSDLTGVISDLVAMANNPGQGSDGTGFTGMGMGFDPQARVNNMLLSSGKGFMGIGIGFDPQGRVNNILLRQGNDGGEFAGMGIGSNPQARSLNNLLRQGGGKWEFPGIVMGFDSQYGVNNLLLGDKIAVAVGPNCACDSIMECTLGRIATYVKCVFGWVAKSVVELNHQCHGVVICAGHIHLRVLAHSNFWVCCSVWLCSYHSESDGSQN</sequence>
<proteinExistence type="predicted"/>
<name>A0A2P5BG01_TREOI</name>
<organism evidence="1 2">
    <name type="scientific">Trema orientale</name>
    <name type="common">Charcoal tree</name>
    <name type="synonym">Celtis orientalis</name>
    <dbReference type="NCBI Taxonomy" id="63057"/>
    <lineage>
        <taxon>Eukaryota</taxon>
        <taxon>Viridiplantae</taxon>
        <taxon>Streptophyta</taxon>
        <taxon>Embryophyta</taxon>
        <taxon>Tracheophyta</taxon>
        <taxon>Spermatophyta</taxon>
        <taxon>Magnoliopsida</taxon>
        <taxon>eudicotyledons</taxon>
        <taxon>Gunneridae</taxon>
        <taxon>Pentapetalae</taxon>
        <taxon>rosids</taxon>
        <taxon>fabids</taxon>
        <taxon>Rosales</taxon>
        <taxon>Cannabaceae</taxon>
        <taxon>Trema</taxon>
    </lineage>
</organism>
<gene>
    <name evidence="1" type="ORF">TorRG33x02_322440</name>
</gene>
<comment type="caution">
    <text evidence="1">The sequence shown here is derived from an EMBL/GenBank/DDBJ whole genome shotgun (WGS) entry which is preliminary data.</text>
</comment>
<reference evidence="2" key="1">
    <citation type="submission" date="2016-06" db="EMBL/GenBank/DDBJ databases">
        <title>Parallel loss of symbiosis genes in relatives of nitrogen-fixing non-legume Parasponia.</title>
        <authorList>
            <person name="Van Velzen R."/>
            <person name="Holmer R."/>
            <person name="Bu F."/>
            <person name="Rutten L."/>
            <person name="Van Zeijl A."/>
            <person name="Liu W."/>
            <person name="Santuari L."/>
            <person name="Cao Q."/>
            <person name="Sharma T."/>
            <person name="Shen D."/>
            <person name="Roswanjaya Y."/>
            <person name="Wardhani T."/>
            <person name="Kalhor M.S."/>
            <person name="Jansen J."/>
            <person name="Van den Hoogen J."/>
            <person name="Gungor B."/>
            <person name="Hartog M."/>
            <person name="Hontelez J."/>
            <person name="Verver J."/>
            <person name="Yang W.-C."/>
            <person name="Schijlen E."/>
            <person name="Repin R."/>
            <person name="Schilthuizen M."/>
            <person name="Schranz E."/>
            <person name="Heidstra R."/>
            <person name="Miyata K."/>
            <person name="Fedorova E."/>
            <person name="Kohlen W."/>
            <person name="Bisseling T."/>
            <person name="Smit S."/>
            <person name="Geurts R."/>
        </authorList>
    </citation>
    <scope>NUCLEOTIDE SEQUENCE [LARGE SCALE GENOMIC DNA]</scope>
    <source>
        <strain evidence="2">cv. RG33-2</strain>
    </source>
</reference>
<dbReference type="AlphaFoldDB" id="A0A2P5BG01"/>
<evidence type="ECO:0000313" key="2">
    <source>
        <dbReference type="Proteomes" id="UP000237000"/>
    </source>
</evidence>
<keyword evidence="2" id="KW-1185">Reference proteome</keyword>
<dbReference type="Proteomes" id="UP000237000">
    <property type="component" value="Unassembled WGS sequence"/>
</dbReference>
<protein>
    <submittedName>
        <fullName evidence="1">Uncharacterized protein</fullName>
    </submittedName>
</protein>
<dbReference type="InParanoid" id="A0A2P5BG01"/>
<evidence type="ECO:0000313" key="1">
    <source>
        <dbReference type="EMBL" id="PON47689.1"/>
    </source>
</evidence>
<accession>A0A2P5BG01</accession>
<dbReference type="EMBL" id="JXTC01000531">
    <property type="protein sequence ID" value="PON47689.1"/>
    <property type="molecule type" value="Genomic_DNA"/>
</dbReference>